<evidence type="ECO:0000313" key="2">
    <source>
        <dbReference type="EMBL" id="TFK96051.1"/>
    </source>
</evidence>
<organism evidence="2 3">
    <name type="scientific">Pterulicium gracile</name>
    <dbReference type="NCBI Taxonomy" id="1884261"/>
    <lineage>
        <taxon>Eukaryota</taxon>
        <taxon>Fungi</taxon>
        <taxon>Dikarya</taxon>
        <taxon>Basidiomycota</taxon>
        <taxon>Agaricomycotina</taxon>
        <taxon>Agaricomycetes</taxon>
        <taxon>Agaricomycetidae</taxon>
        <taxon>Agaricales</taxon>
        <taxon>Pleurotineae</taxon>
        <taxon>Pterulaceae</taxon>
        <taxon>Pterulicium</taxon>
    </lineage>
</organism>
<gene>
    <name evidence="2" type="ORF">BDV98DRAFT_576710</name>
</gene>
<keyword evidence="1" id="KW-0812">Transmembrane</keyword>
<evidence type="ECO:0000256" key="1">
    <source>
        <dbReference type="SAM" id="Phobius"/>
    </source>
</evidence>
<proteinExistence type="predicted"/>
<protein>
    <submittedName>
        <fullName evidence="2">Uncharacterized protein</fullName>
    </submittedName>
</protein>
<feature type="transmembrane region" description="Helical" evidence="1">
    <location>
        <begin position="20"/>
        <end position="43"/>
    </location>
</feature>
<accession>A0A5C3Q2K3</accession>
<keyword evidence="3" id="KW-1185">Reference proteome</keyword>
<evidence type="ECO:0000313" key="3">
    <source>
        <dbReference type="Proteomes" id="UP000305067"/>
    </source>
</evidence>
<reference evidence="2 3" key="1">
    <citation type="journal article" date="2019" name="Nat. Ecol. Evol.">
        <title>Megaphylogeny resolves global patterns of mushroom evolution.</title>
        <authorList>
            <person name="Varga T."/>
            <person name="Krizsan K."/>
            <person name="Foldi C."/>
            <person name="Dima B."/>
            <person name="Sanchez-Garcia M."/>
            <person name="Sanchez-Ramirez S."/>
            <person name="Szollosi G.J."/>
            <person name="Szarkandi J.G."/>
            <person name="Papp V."/>
            <person name="Albert L."/>
            <person name="Andreopoulos W."/>
            <person name="Angelini C."/>
            <person name="Antonin V."/>
            <person name="Barry K.W."/>
            <person name="Bougher N.L."/>
            <person name="Buchanan P."/>
            <person name="Buyck B."/>
            <person name="Bense V."/>
            <person name="Catcheside P."/>
            <person name="Chovatia M."/>
            <person name="Cooper J."/>
            <person name="Damon W."/>
            <person name="Desjardin D."/>
            <person name="Finy P."/>
            <person name="Geml J."/>
            <person name="Haridas S."/>
            <person name="Hughes K."/>
            <person name="Justo A."/>
            <person name="Karasinski D."/>
            <person name="Kautmanova I."/>
            <person name="Kiss B."/>
            <person name="Kocsube S."/>
            <person name="Kotiranta H."/>
            <person name="LaButti K.M."/>
            <person name="Lechner B.E."/>
            <person name="Liimatainen K."/>
            <person name="Lipzen A."/>
            <person name="Lukacs Z."/>
            <person name="Mihaltcheva S."/>
            <person name="Morgado L.N."/>
            <person name="Niskanen T."/>
            <person name="Noordeloos M.E."/>
            <person name="Ohm R.A."/>
            <person name="Ortiz-Santana B."/>
            <person name="Ovrebo C."/>
            <person name="Racz N."/>
            <person name="Riley R."/>
            <person name="Savchenko A."/>
            <person name="Shiryaev A."/>
            <person name="Soop K."/>
            <person name="Spirin V."/>
            <person name="Szebenyi C."/>
            <person name="Tomsovsky M."/>
            <person name="Tulloss R.E."/>
            <person name="Uehling J."/>
            <person name="Grigoriev I.V."/>
            <person name="Vagvolgyi C."/>
            <person name="Papp T."/>
            <person name="Martin F.M."/>
            <person name="Miettinen O."/>
            <person name="Hibbett D.S."/>
            <person name="Nagy L.G."/>
        </authorList>
    </citation>
    <scope>NUCLEOTIDE SEQUENCE [LARGE SCALE GENOMIC DNA]</scope>
    <source>
        <strain evidence="2 3">CBS 309.79</strain>
    </source>
</reference>
<keyword evidence="1" id="KW-0472">Membrane</keyword>
<dbReference type="Proteomes" id="UP000305067">
    <property type="component" value="Unassembled WGS sequence"/>
</dbReference>
<keyword evidence="1" id="KW-1133">Transmembrane helix</keyword>
<dbReference type="AlphaFoldDB" id="A0A5C3Q2K3"/>
<sequence length="65" mass="7404">MCILGIETPNSRLKITQAHIVLKSWYFFDYSFTFVSIILFSGYSDSPGSSLYFCPLFHLHICSGC</sequence>
<name>A0A5C3Q2K3_9AGAR</name>
<dbReference type="EMBL" id="ML178867">
    <property type="protein sequence ID" value="TFK96051.1"/>
    <property type="molecule type" value="Genomic_DNA"/>
</dbReference>